<dbReference type="SUPFAM" id="SSF52540">
    <property type="entry name" value="P-loop containing nucleoside triphosphate hydrolases"/>
    <property type="match status" value="1"/>
</dbReference>
<evidence type="ECO:0000256" key="2">
    <source>
        <dbReference type="ARBA" id="ARBA00022741"/>
    </source>
</evidence>
<dbReference type="Pfam" id="PF00004">
    <property type="entry name" value="AAA"/>
    <property type="match status" value="1"/>
</dbReference>
<reference evidence="6" key="1">
    <citation type="journal article" date="2023" name="Mol. Phylogenet. Evol.">
        <title>Genome-scale phylogeny and comparative genomics of the fungal order Sordariales.</title>
        <authorList>
            <person name="Hensen N."/>
            <person name="Bonometti L."/>
            <person name="Westerberg I."/>
            <person name="Brannstrom I.O."/>
            <person name="Guillou S."/>
            <person name="Cros-Aarteil S."/>
            <person name="Calhoun S."/>
            <person name="Haridas S."/>
            <person name="Kuo A."/>
            <person name="Mondo S."/>
            <person name="Pangilinan J."/>
            <person name="Riley R."/>
            <person name="LaButti K."/>
            <person name="Andreopoulos B."/>
            <person name="Lipzen A."/>
            <person name="Chen C."/>
            <person name="Yan M."/>
            <person name="Daum C."/>
            <person name="Ng V."/>
            <person name="Clum A."/>
            <person name="Steindorff A."/>
            <person name="Ohm R.A."/>
            <person name="Martin F."/>
            <person name="Silar P."/>
            <person name="Natvig D.O."/>
            <person name="Lalanne C."/>
            <person name="Gautier V."/>
            <person name="Ament-Velasquez S.L."/>
            <person name="Kruys A."/>
            <person name="Hutchinson M.I."/>
            <person name="Powell A.J."/>
            <person name="Barry K."/>
            <person name="Miller A.N."/>
            <person name="Grigoriev I.V."/>
            <person name="Debuchy R."/>
            <person name="Gladieux P."/>
            <person name="Hiltunen Thoren M."/>
            <person name="Johannesson H."/>
        </authorList>
    </citation>
    <scope>NUCLEOTIDE SEQUENCE</scope>
    <source>
        <strain evidence="6">CBS 990.96</strain>
    </source>
</reference>
<dbReference type="Proteomes" id="UP001301958">
    <property type="component" value="Unassembled WGS sequence"/>
</dbReference>
<feature type="domain" description="ATPase AAA-type core" evidence="5">
    <location>
        <begin position="71"/>
        <end position="208"/>
    </location>
</feature>
<dbReference type="InterPro" id="IPR050168">
    <property type="entry name" value="AAA_ATPase_domain"/>
</dbReference>
<dbReference type="AlphaFoldDB" id="A0AAN7BEY2"/>
<feature type="compositionally biased region" description="Acidic residues" evidence="4">
    <location>
        <begin position="319"/>
        <end position="340"/>
    </location>
</feature>
<reference evidence="6" key="2">
    <citation type="submission" date="2023-05" db="EMBL/GenBank/DDBJ databases">
        <authorList>
            <consortium name="Lawrence Berkeley National Laboratory"/>
            <person name="Steindorff A."/>
            <person name="Hensen N."/>
            <person name="Bonometti L."/>
            <person name="Westerberg I."/>
            <person name="Brannstrom I.O."/>
            <person name="Guillou S."/>
            <person name="Cros-Aarteil S."/>
            <person name="Calhoun S."/>
            <person name="Haridas S."/>
            <person name="Kuo A."/>
            <person name="Mondo S."/>
            <person name="Pangilinan J."/>
            <person name="Riley R."/>
            <person name="Labutti K."/>
            <person name="Andreopoulos B."/>
            <person name="Lipzen A."/>
            <person name="Chen C."/>
            <person name="Yanf M."/>
            <person name="Daum C."/>
            <person name="Ng V."/>
            <person name="Clum A."/>
            <person name="Ohm R."/>
            <person name="Martin F."/>
            <person name="Silar P."/>
            <person name="Natvig D."/>
            <person name="Lalanne C."/>
            <person name="Gautier V."/>
            <person name="Ament-Velasquez S.L."/>
            <person name="Kruys A."/>
            <person name="Hutchinson M.I."/>
            <person name="Powell A.J."/>
            <person name="Barry K."/>
            <person name="Miller A.N."/>
            <person name="Grigoriev I.V."/>
            <person name="Debuchy R."/>
            <person name="Gladieux P."/>
            <person name="Thoren M.H."/>
            <person name="Johannesson H."/>
        </authorList>
    </citation>
    <scope>NUCLEOTIDE SEQUENCE</scope>
    <source>
        <strain evidence="6">CBS 990.96</strain>
    </source>
</reference>
<evidence type="ECO:0000256" key="4">
    <source>
        <dbReference type="SAM" id="MobiDB-lite"/>
    </source>
</evidence>
<organism evidence="6 7">
    <name type="scientific">Podospora fimiseda</name>
    <dbReference type="NCBI Taxonomy" id="252190"/>
    <lineage>
        <taxon>Eukaryota</taxon>
        <taxon>Fungi</taxon>
        <taxon>Dikarya</taxon>
        <taxon>Ascomycota</taxon>
        <taxon>Pezizomycotina</taxon>
        <taxon>Sordariomycetes</taxon>
        <taxon>Sordariomycetidae</taxon>
        <taxon>Sordariales</taxon>
        <taxon>Podosporaceae</taxon>
        <taxon>Podospora</taxon>
    </lineage>
</organism>
<dbReference type="PANTHER" id="PTHR23077">
    <property type="entry name" value="AAA-FAMILY ATPASE"/>
    <property type="match status" value="1"/>
</dbReference>
<dbReference type="GO" id="GO:0005524">
    <property type="term" value="F:ATP binding"/>
    <property type="evidence" value="ECO:0007669"/>
    <property type="project" value="UniProtKB-KW"/>
</dbReference>
<gene>
    <name evidence="6" type="ORF">QBC38DRAFT_491950</name>
</gene>
<dbReference type="Gene3D" id="1.10.8.60">
    <property type="match status" value="1"/>
</dbReference>
<evidence type="ECO:0000256" key="3">
    <source>
        <dbReference type="ARBA" id="ARBA00022840"/>
    </source>
</evidence>
<sequence>MSPNLSPPSCCYQKSDAMNSETRVVHSWKFPDRFYASPELTRSIEMFTLRFRSPQLYQTGVLSRQGAPAALIYGPSGTGKWTLVKTMAEELNAHIHPIQNRGTGFDMDRVEDLKKGLEEVYRATIDNPTCTKNLLVIWHDIDDIFPLSSEEDEEDDDDPMVHLFNLFEDLIRRSSCPHRKCIVVATSNNPSNIDKDVVDLLETRIHINLPNASERAEIIDTYLADDLTDPGELAQNLIKATESLSGRDLKRLVYHGAAIAAYSTYKSGDYSKPCPVTDEHLFEALGNVRPSVTEWELTKIVAFHEEHGDRGILGRINQDEDDVAREENQWEEDREQDDSLSSESRSTLVMTPEIDDCSSD</sequence>
<evidence type="ECO:0000313" key="6">
    <source>
        <dbReference type="EMBL" id="KAK4221498.1"/>
    </source>
</evidence>
<dbReference type="InterPro" id="IPR027417">
    <property type="entry name" value="P-loop_NTPase"/>
</dbReference>
<accession>A0AAN7BEY2</accession>
<keyword evidence="7" id="KW-1185">Reference proteome</keyword>
<protein>
    <submittedName>
        <fullName evidence="6">P-loop containing nucleoside triphosphate hydrolase protein</fullName>
    </submittedName>
</protein>
<name>A0AAN7BEY2_9PEZI</name>
<keyword evidence="3" id="KW-0067">ATP-binding</keyword>
<evidence type="ECO:0000313" key="7">
    <source>
        <dbReference type="Proteomes" id="UP001301958"/>
    </source>
</evidence>
<dbReference type="EMBL" id="MU865541">
    <property type="protein sequence ID" value="KAK4221498.1"/>
    <property type="molecule type" value="Genomic_DNA"/>
</dbReference>
<proteinExistence type="inferred from homology"/>
<dbReference type="PANTHER" id="PTHR23077:SF171">
    <property type="entry name" value="NUCLEAR VALOSIN-CONTAINING PROTEIN-LIKE"/>
    <property type="match status" value="1"/>
</dbReference>
<comment type="similarity">
    <text evidence="1">Belongs to the AAA ATPase family.</text>
</comment>
<dbReference type="GO" id="GO:0016887">
    <property type="term" value="F:ATP hydrolysis activity"/>
    <property type="evidence" value="ECO:0007669"/>
    <property type="project" value="InterPro"/>
</dbReference>
<evidence type="ECO:0000259" key="5">
    <source>
        <dbReference type="Pfam" id="PF00004"/>
    </source>
</evidence>
<keyword evidence="2" id="KW-0547">Nucleotide-binding</keyword>
<dbReference type="Gene3D" id="3.40.50.300">
    <property type="entry name" value="P-loop containing nucleotide triphosphate hydrolases"/>
    <property type="match status" value="1"/>
</dbReference>
<comment type="caution">
    <text evidence="6">The sequence shown here is derived from an EMBL/GenBank/DDBJ whole genome shotgun (WGS) entry which is preliminary data.</text>
</comment>
<evidence type="ECO:0000256" key="1">
    <source>
        <dbReference type="ARBA" id="ARBA00006914"/>
    </source>
</evidence>
<feature type="region of interest" description="Disordered" evidence="4">
    <location>
        <begin position="312"/>
        <end position="360"/>
    </location>
</feature>
<keyword evidence="6" id="KW-0378">Hydrolase</keyword>
<dbReference type="InterPro" id="IPR003959">
    <property type="entry name" value="ATPase_AAA_core"/>
</dbReference>